<dbReference type="InterPro" id="IPR000873">
    <property type="entry name" value="AMP-dep_synth/lig_dom"/>
</dbReference>
<dbReference type="AlphaFoldDB" id="H0EU87"/>
<dbReference type="SUPFAM" id="SSF47336">
    <property type="entry name" value="ACP-like"/>
    <property type="match status" value="1"/>
</dbReference>
<evidence type="ECO:0000259" key="1">
    <source>
        <dbReference type="PROSITE" id="PS50075"/>
    </source>
</evidence>
<feature type="domain" description="Carrier" evidence="1">
    <location>
        <begin position="638"/>
        <end position="716"/>
    </location>
</feature>
<dbReference type="SUPFAM" id="SSF53474">
    <property type="entry name" value="alpha/beta-Hydrolases"/>
    <property type="match status" value="1"/>
</dbReference>
<dbReference type="Proteomes" id="UP000005446">
    <property type="component" value="Unassembled WGS sequence"/>
</dbReference>
<dbReference type="HOGENOM" id="CLU_000022_23_6_1"/>
<dbReference type="PANTHER" id="PTHR24096:SF267">
    <property type="entry name" value="MALONATE--COA LIGASE ACSF3, MITOCHONDRIAL"/>
    <property type="match status" value="1"/>
</dbReference>
<dbReference type="Pfam" id="PF00501">
    <property type="entry name" value="AMP-binding"/>
    <property type="match status" value="1"/>
</dbReference>
<dbReference type="InParanoid" id="H0EU87"/>
<sequence>MIPTKTHLGIATFLDDSAATDAGIHIYPDGDLSTPERRSYRELRNSAQKKAHLLCASNTFVARKVVLIHFRSHWENILWFWAVVLANGIPVLSTPLVNNKEGRMSHFQHLYQLLLDPMVLTNEALAASDFFDNNVLSIINVEKLDVTQAKRRLSKNGGIESFYENAHDLAVKRSKIDIQSTVVHEDFVHSSNLFGESESQNSTPEPNENIFDQVHQIETFSPTCHITDGVEILMLTSGSSGKAKAVCLTYEQLHASVSGKCSALPVLSQTSLLNWIGLDHVASLVEIHLCAMFAQLDQIHVSAKALVAEPLNFLRLVSKHKVSRTFAPQFFLQKLVDTFDTTPTHDLSGISLPHLLYLNSGGEANNVDTCVRLTKHLICLGATASNIVVPGFDMTETCAGAIFNKQCPYVDVRARTEFTSLGTCMSGIEMRVSPTAEVNASDKENENAVKTGPLELRGPVVFNRYFNNEEATRDAFTSDGWFKTGDLAAIDATGRLSLVGRAKDLIIINGVKHIPHEIESAIETAQLPGISKSFVVCFAYRRSGSANEDIYVVYQHAYDPHDKIARHETLQSINRLVLMFAGARPRVLPLPCGRLEKSTLGKLSREKIRTALTRGEYKEQEELNNTIIHSYRQTTFSAPRDDTETTLMAVLLKLLDFGDLEMGIDTPILEVGVSSVDLIRLKSACEKAFNIADIPIIAIMTNTTIRTLASAIKEIQKKHQYQAKYNPVVTLQLNGSDTPLWLIHPGIGEILVFLGLVQYFQDRPIHTLRARGFNPGETPFASLTEILQTYHEAIKQKQPKGPYALAGYSYGSMLAFELSKVLEANGDEVRFLGSFNLPPHIKVRMRMLDWTAGVLHIAHFCGIITEKRSEELVDELRPLPQNEQVAKLLTESDQERCKDLALTQESLLNWVHVSWSLQKIGWEYDPSGSVSHMDVFYCQPLKVVAKTREEYRNTKLNHWQEFVRGDVVFHEVDGEHYTMIGPEHAPKFQKALKKALSARGI</sequence>
<dbReference type="GO" id="GO:0006633">
    <property type="term" value="P:fatty acid biosynthetic process"/>
    <property type="evidence" value="ECO:0007669"/>
    <property type="project" value="TreeGrafter"/>
</dbReference>
<keyword evidence="3" id="KW-1185">Reference proteome</keyword>
<dbReference type="Gene3D" id="3.40.50.12780">
    <property type="entry name" value="N-terminal domain of ligase-like"/>
    <property type="match status" value="1"/>
</dbReference>
<name>H0EU87_GLAL7</name>
<proteinExistence type="predicted"/>
<dbReference type="PROSITE" id="PS50075">
    <property type="entry name" value="CARRIER"/>
    <property type="match status" value="1"/>
</dbReference>
<dbReference type="InterPro" id="IPR036736">
    <property type="entry name" value="ACP-like_sf"/>
</dbReference>
<dbReference type="PANTHER" id="PTHR24096">
    <property type="entry name" value="LONG-CHAIN-FATTY-ACID--COA LIGASE"/>
    <property type="match status" value="1"/>
</dbReference>
<dbReference type="Gene3D" id="3.40.50.1820">
    <property type="entry name" value="alpha/beta hydrolase"/>
    <property type="match status" value="1"/>
</dbReference>
<dbReference type="EMBL" id="AGUE01000169">
    <property type="protein sequence ID" value="EHK97899.1"/>
    <property type="molecule type" value="Genomic_DNA"/>
</dbReference>
<dbReference type="Gene3D" id="1.10.1200.10">
    <property type="entry name" value="ACP-like"/>
    <property type="match status" value="1"/>
</dbReference>
<accession>H0EU87</accession>
<evidence type="ECO:0000313" key="2">
    <source>
        <dbReference type="EMBL" id="EHK97899.1"/>
    </source>
</evidence>
<dbReference type="InterPro" id="IPR009081">
    <property type="entry name" value="PP-bd_ACP"/>
</dbReference>
<dbReference type="InterPro" id="IPR045851">
    <property type="entry name" value="AMP-bd_C_sf"/>
</dbReference>
<protein>
    <submittedName>
        <fullName evidence="2">Putative Polyketide synthase PksJ</fullName>
    </submittedName>
</protein>
<gene>
    <name evidence="2" type="ORF">M7I_6318</name>
</gene>
<dbReference type="Pfam" id="PF00550">
    <property type="entry name" value="PP-binding"/>
    <property type="match status" value="1"/>
</dbReference>
<reference evidence="2 3" key="1">
    <citation type="journal article" date="2012" name="Eukaryot. Cell">
        <title>Genome sequence of the fungus Glarea lozoyensis: the first genome sequence of a species from the Helotiaceae family.</title>
        <authorList>
            <person name="Youssar L."/>
            <person name="Gruening B.A."/>
            <person name="Erxleben A."/>
            <person name="Guenther S."/>
            <person name="Huettel W."/>
        </authorList>
    </citation>
    <scope>NUCLEOTIDE SEQUENCE [LARGE SCALE GENOMIC DNA]</scope>
    <source>
        <strain evidence="3">ATCC 74030 / MF5533</strain>
    </source>
</reference>
<dbReference type="OrthoDB" id="10253869at2759"/>
<comment type="caution">
    <text evidence="2">The sequence shown here is derived from an EMBL/GenBank/DDBJ whole genome shotgun (WGS) entry which is preliminary data.</text>
</comment>
<evidence type="ECO:0000313" key="3">
    <source>
        <dbReference type="Proteomes" id="UP000005446"/>
    </source>
</evidence>
<organism evidence="2 3">
    <name type="scientific">Glarea lozoyensis (strain ATCC 74030 / MF5533)</name>
    <dbReference type="NCBI Taxonomy" id="1104152"/>
    <lineage>
        <taxon>Eukaryota</taxon>
        <taxon>Fungi</taxon>
        <taxon>Dikarya</taxon>
        <taxon>Ascomycota</taxon>
        <taxon>Pezizomycotina</taxon>
        <taxon>Leotiomycetes</taxon>
        <taxon>Helotiales</taxon>
        <taxon>Helotiaceae</taxon>
        <taxon>Glarea</taxon>
    </lineage>
</organism>
<dbReference type="InterPro" id="IPR029058">
    <property type="entry name" value="AB_hydrolase_fold"/>
</dbReference>
<dbReference type="InterPro" id="IPR020845">
    <property type="entry name" value="AMP-binding_CS"/>
</dbReference>
<dbReference type="SUPFAM" id="SSF56801">
    <property type="entry name" value="Acetyl-CoA synthetase-like"/>
    <property type="match status" value="1"/>
</dbReference>
<dbReference type="InterPro" id="IPR001031">
    <property type="entry name" value="Thioesterase"/>
</dbReference>
<dbReference type="GO" id="GO:0031957">
    <property type="term" value="F:very long-chain fatty acid-CoA ligase activity"/>
    <property type="evidence" value="ECO:0007669"/>
    <property type="project" value="TreeGrafter"/>
</dbReference>
<dbReference type="PROSITE" id="PS00455">
    <property type="entry name" value="AMP_BINDING"/>
    <property type="match status" value="1"/>
</dbReference>
<dbReference type="InterPro" id="IPR042099">
    <property type="entry name" value="ANL_N_sf"/>
</dbReference>
<dbReference type="Pfam" id="PF00975">
    <property type="entry name" value="Thioesterase"/>
    <property type="match status" value="1"/>
</dbReference>
<dbReference type="Gene3D" id="3.30.300.30">
    <property type="match status" value="1"/>
</dbReference>